<evidence type="ECO:0000256" key="11">
    <source>
        <dbReference type="ARBA" id="ARBA00023004"/>
    </source>
</evidence>
<dbReference type="PANTHER" id="PTHR30333">
    <property type="entry name" value="CYTOCHROME C-TYPE PROTEIN"/>
    <property type="match status" value="1"/>
</dbReference>
<evidence type="ECO:0000256" key="6">
    <source>
        <dbReference type="ARBA" id="ARBA00022617"/>
    </source>
</evidence>
<evidence type="ECO:0000256" key="14">
    <source>
        <dbReference type="PIRSR" id="PIRSR000014-1"/>
    </source>
</evidence>
<keyword evidence="6 13" id="KW-0349">Heme</keyword>
<evidence type="ECO:0000256" key="2">
    <source>
        <dbReference type="ARBA" id="ARBA00006417"/>
    </source>
</evidence>
<evidence type="ECO:0000256" key="9">
    <source>
        <dbReference type="ARBA" id="ARBA00022982"/>
    </source>
</evidence>
<evidence type="ECO:0000256" key="10">
    <source>
        <dbReference type="ARBA" id="ARBA00022989"/>
    </source>
</evidence>
<dbReference type="InterPro" id="IPR009154">
    <property type="entry name" value="Membr-bd_4haem_cyt_TorC"/>
</dbReference>
<feature type="binding site" description="covalent" evidence="14">
    <location>
        <position position="35"/>
    </location>
    <ligand>
        <name>heme</name>
        <dbReference type="ChEBI" id="CHEBI:30413"/>
        <label>1</label>
    </ligand>
</feature>
<dbReference type="RefSeq" id="WP_012129113.1">
    <property type="nucleotide sequence ID" value="NC_009784.1"/>
</dbReference>
<feature type="binding site" description="covalent" evidence="14">
    <location>
        <position position="125"/>
    </location>
    <ligand>
        <name>heme</name>
        <dbReference type="ChEBI" id="CHEBI:30413"/>
        <label>3</label>
    </ligand>
</feature>
<evidence type="ECO:0000313" key="18">
    <source>
        <dbReference type="Proteomes" id="UP000008152"/>
    </source>
</evidence>
<dbReference type="GO" id="GO:0005886">
    <property type="term" value="C:plasma membrane"/>
    <property type="evidence" value="ECO:0007669"/>
    <property type="project" value="UniProtKB-SubCell"/>
</dbReference>
<feature type="binding site" description="axial binding residue" evidence="15">
    <location>
        <position position="161"/>
    </location>
    <ligand>
        <name>heme</name>
        <dbReference type="ChEBI" id="CHEBI:30413"/>
        <label>4</label>
    </ligand>
    <ligandPart>
        <name>Fe</name>
        <dbReference type="ChEBI" id="CHEBI:18248"/>
    </ligandPart>
</feature>
<proteinExistence type="inferred from homology"/>
<keyword evidence="4 13" id="KW-1003">Cell membrane</keyword>
<dbReference type="PIRSF" id="PIRSF000014">
    <property type="entry name" value="4_hem_cytch_TorC"/>
    <property type="match status" value="1"/>
</dbReference>
<dbReference type="GO" id="GO:0009061">
    <property type="term" value="P:anaerobic respiration"/>
    <property type="evidence" value="ECO:0007669"/>
    <property type="project" value="TreeGrafter"/>
</dbReference>
<dbReference type="InterPro" id="IPR036280">
    <property type="entry name" value="Multihaem_cyt_sf"/>
</dbReference>
<dbReference type="GO" id="GO:0020037">
    <property type="term" value="F:heme binding"/>
    <property type="evidence" value="ECO:0007669"/>
    <property type="project" value="UniProtKB-UniRule"/>
</dbReference>
<feature type="binding site" description="axial binding residue" evidence="15">
    <location>
        <position position="68"/>
    </location>
    <ligand>
        <name>heme</name>
        <dbReference type="ChEBI" id="CHEBI:30413"/>
        <label>2</label>
    </ligand>
    <ligandPart>
        <name>Fe</name>
        <dbReference type="ChEBI" id="CHEBI:18248"/>
    </ligandPart>
</feature>
<protein>
    <recommendedName>
        <fullName evidence="13">Cytochrome c-type protein</fullName>
    </recommendedName>
</protein>
<dbReference type="InterPro" id="IPR051174">
    <property type="entry name" value="Cytochrome_c-type_ET"/>
</dbReference>
<dbReference type="Proteomes" id="UP000008152">
    <property type="component" value="Chromosome II"/>
</dbReference>
<dbReference type="Gene3D" id="1.10.3820.10">
    <property type="entry name" value="Di-heme elbow motif domain"/>
    <property type="match status" value="1"/>
</dbReference>
<keyword evidence="3 13" id="KW-0813">Transport</keyword>
<sequence>MKKFIIFAVAAFAVSFLVIKSGEEILHETSTTEFCVSCHSMEIPAEEFESTAHFSNSFGVRVECKDCHINEYDMIDYVKAKLGGAKDIWYELTGEIDTPEKYEEHRLEMAQAVWATMEANNSATCKHCHSYDSMNWDEMSVAAKTAMMPAAKKDQGCIDCHKGIAHHLPKVQSDSTALSKLEINETVYTTTTSTIYNEKSLQDKSRAKMLPLTKLTLLEKDEKAFKVKLSGWQEGRKKLLYAEKGLRITDATLRGIKDIKETGETYYDDATKKDWKGIEVIAWIGDTQIIQDLGTEYEGLAFQYDAKCGACHTKVEESHFKANDWPAQFKGMSRQAKLEKNESYKLLKYLQYHSADFASNH</sequence>
<feature type="binding site" description="axial binding residue" evidence="15">
    <location>
        <position position="129"/>
    </location>
    <ligand>
        <name>heme</name>
        <dbReference type="ChEBI" id="CHEBI:30413"/>
        <label>3</label>
    </ligand>
    <ligandPart>
        <name>Fe</name>
        <dbReference type="ChEBI" id="CHEBI:18248"/>
    </ligandPart>
</feature>
<comment type="similarity">
    <text evidence="2 13">Belongs to the TorC/TorY family.</text>
</comment>
<feature type="binding site" description="covalent" evidence="14">
    <location>
        <position position="128"/>
    </location>
    <ligand>
        <name>heme</name>
        <dbReference type="ChEBI" id="CHEBI:30413"/>
        <label>3</label>
    </ligand>
</feature>
<evidence type="ECO:0000256" key="4">
    <source>
        <dbReference type="ARBA" id="ARBA00022475"/>
    </source>
</evidence>
<organism evidence="17 18">
    <name type="scientific">Vibrio campbellii (strain ATCC BAA-1116)</name>
    <dbReference type="NCBI Taxonomy" id="2902295"/>
    <lineage>
        <taxon>Bacteria</taxon>
        <taxon>Pseudomonadati</taxon>
        <taxon>Pseudomonadota</taxon>
        <taxon>Gammaproteobacteria</taxon>
        <taxon>Vibrionales</taxon>
        <taxon>Vibrionaceae</taxon>
        <taxon>Vibrio</taxon>
    </lineage>
</organism>
<dbReference type="GO" id="GO:0009276">
    <property type="term" value="C:Gram-negative-bacterium-type cell wall"/>
    <property type="evidence" value="ECO:0007669"/>
    <property type="project" value="UniProtKB-UniRule"/>
</dbReference>
<dbReference type="GO" id="GO:0005506">
    <property type="term" value="F:iron ion binding"/>
    <property type="evidence" value="ECO:0007669"/>
    <property type="project" value="UniProtKB-UniRule"/>
</dbReference>
<keyword evidence="8 13" id="KW-0479">Metal-binding</keyword>
<gene>
    <name evidence="17" type="ordered locus">VIBHAR_05451</name>
</gene>
<feature type="binding site" description="covalent" evidence="14">
    <location>
        <position position="38"/>
    </location>
    <ligand>
        <name>heme</name>
        <dbReference type="ChEBI" id="CHEBI:30413"/>
        <label>1</label>
    </ligand>
</feature>
<keyword evidence="12 13" id="KW-0472">Membrane</keyword>
<feature type="binding site" description="covalent" evidence="14">
    <location>
        <position position="160"/>
    </location>
    <ligand>
        <name>heme</name>
        <dbReference type="ChEBI" id="CHEBI:30413"/>
        <label>4</label>
    </ligand>
</feature>
<evidence type="ECO:0000256" key="12">
    <source>
        <dbReference type="ARBA" id="ARBA00023136"/>
    </source>
</evidence>
<feature type="binding site" description="covalent" evidence="14">
    <location>
        <position position="311"/>
    </location>
    <ligand>
        <name>heme</name>
        <dbReference type="ChEBI" id="CHEBI:30413"/>
        <label>5</label>
    </ligand>
</feature>
<comment type="subcellular location">
    <subcellularLocation>
        <location evidence="1">Cell inner membrane</location>
        <topology evidence="1">Single-pass type II membrane protein</topology>
    </subcellularLocation>
</comment>
<feature type="binding site" description="axial binding residue" evidence="15">
    <location>
        <position position="39"/>
    </location>
    <ligand>
        <name>heme</name>
        <dbReference type="ChEBI" id="CHEBI:30413"/>
        <label>1</label>
    </ligand>
    <ligandPart>
        <name>Fe</name>
        <dbReference type="ChEBI" id="CHEBI:18248"/>
    </ligandPart>
</feature>
<evidence type="ECO:0000256" key="1">
    <source>
        <dbReference type="ARBA" id="ARBA00004249"/>
    </source>
</evidence>
<dbReference type="AlphaFoldDB" id="A7N3R3"/>
<accession>A7N3R3</accession>
<evidence type="ECO:0000256" key="3">
    <source>
        <dbReference type="ARBA" id="ARBA00022448"/>
    </source>
</evidence>
<feature type="domain" description="NapC/NirT cytochrome c N-terminal" evidence="16">
    <location>
        <begin position="4"/>
        <end position="170"/>
    </location>
</feature>
<comment type="PTM">
    <text evidence="14">Binds 5 heme groups per subunit.</text>
</comment>
<reference evidence="17 18" key="1">
    <citation type="submission" date="2007-08" db="EMBL/GenBank/DDBJ databases">
        <authorList>
            <consortium name="The Vibrio harveyi Genome Sequencing Project"/>
            <person name="Bassler B."/>
            <person name="Clifton S.W."/>
            <person name="Fulton L."/>
            <person name="Delehaunty K."/>
            <person name="Fronick C."/>
            <person name="Harrison M."/>
            <person name="Markivic C."/>
            <person name="Fulton R."/>
            <person name="Tin-Wollam A.-M."/>
            <person name="Shah N."/>
            <person name="Pepin K."/>
            <person name="Nash W."/>
            <person name="Thiruvilangam P."/>
            <person name="Bhonagiri V."/>
            <person name="Waters C."/>
            <person name="Tu K.C."/>
            <person name="Irgon J."/>
            <person name="Wilson R.K."/>
        </authorList>
    </citation>
    <scope>NUCLEOTIDE SEQUENCE [LARGE SCALE GENOMIC DNA]</scope>
    <source>
        <strain evidence="18">ATCC BAA-1116 / BB120</strain>
    </source>
</reference>
<feature type="binding site" description="covalent" evidence="14">
    <location>
        <position position="308"/>
    </location>
    <ligand>
        <name>heme</name>
        <dbReference type="ChEBI" id="CHEBI:30413"/>
        <label>5</label>
    </ligand>
</feature>
<keyword evidence="10" id="KW-1133">Transmembrane helix</keyword>
<dbReference type="PANTHER" id="PTHR30333:SF3">
    <property type="entry name" value="CYTOCHROME C-TYPE PROTEIN TORY"/>
    <property type="match status" value="1"/>
</dbReference>
<keyword evidence="11 13" id="KW-0408">Iron</keyword>
<evidence type="ECO:0000256" key="7">
    <source>
        <dbReference type="ARBA" id="ARBA00022692"/>
    </source>
</evidence>
<dbReference type="EMBL" id="CP000790">
    <property type="protein sequence ID" value="ABU73356.1"/>
    <property type="molecule type" value="Genomic_DNA"/>
</dbReference>
<evidence type="ECO:0000313" key="17">
    <source>
        <dbReference type="EMBL" id="ABU73356.1"/>
    </source>
</evidence>
<feature type="binding site" description="axial binding residue" evidence="15">
    <location>
        <position position="312"/>
    </location>
    <ligand>
        <name>heme</name>
        <dbReference type="ChEBI" id="CHEBI:30413"/>
        <label>5</label>
    </ligand>
    <ligandPart>
        <name>Fe</name>
        <dbReference type="ChEBI" id="CHEBI:18248"/>
    </ligandPart>
</feature>
<dbReference type="KEGG" id="vha:VIBHAR_05451"/>
<keyword evidence="7" id="KW-0812">Transmembrane</keyword>
<dbReference type="SUPFAM" id="SSF48695">
    <property type="entry name" value="Multiheme cytochromes"/>
    <property type="match status" value="1"/>
</dbReference>
<dbReference type="Pfam" id="PF03264">
    <property type="entry name" value="Cytochrom_NNT"/>
    <property type="match status" value="1"/>
</dbReference>
<dbReference type="InterPro" id="IPR038266">
    <property type="entry name" value="NapC/NirT_cytc_sf"/>
</dbReference>
<evidence type="ECO:0000259" key="16">
    <source>
        <dbReference type="Pfam" id="PF03264"/>
    </source>
</evidence>
<evidence type="ECO:0000256" key="5">
    <source>
        <dbReference type="ARBA" id="ARBA00022519"/>
    </source>
</evidence>
<keyword evidence="9 13" id="KW-0249">Electron transport</keyword>
<name>A7N3R3_VIBC1</name>
<dbReference type="GO" id="GO:0009055">
    <property type="term" value="F:electron transfer activity"/>
    <property type="evidence" value="ECO:0007669"/>
    <property type="project" value="UniProtKB-UniRule"/>
</dbReference>
<feature type="binding site" description="covalent" evidence="14">
    <location>
        <position position="157"/>
    </location>
    <ligand>
        <name>heme</name>
        <dbReference type="ChEBI" id="CHEBI:30413"/>
        <label>4</label>
    </ligand>
</feature>
<evidence type="ECO:0000256" key="15">
    <source>
        <dbReference type="PIRSR" id="PIRSR000014-2"/>
    </source>
</evidence>
<feature type="binding site" description="covalent" evidence="14">
    <location>
        <position position="67"/>
    </location>
    <ligand>
        <name>heme</name>
        <dbReference type="ChEBI" id="CHEBI:30413"/>
        <label>2</label>
    </ligand>
</feature>
<dbReference type="InterPro" id="IPR005126">
    <property type="entry name" value="NapC/NirT_cyt_c_N"/>
</dbReference>
<evidence type="ECO:0000256" key="13">
    <source>
        <dbReference type="PIRNR" id="PIRNR000014"/>
    </source>
</evidence>
<evidence type="ECO:0000256" key="8">
    <source>
        <dbReference type="ARBA" id="ARBA00022723"/>
    </source>
</evidence>
<keyword evidence="5 13" id="KW-0997">Cell inner membrane</keyword>
<dbReference type="PATRIC" id="fig|338187.25.peg.4794"/>
<feature type="binding site" description="covalent" evidence="14">
    <location>
        <position position="64"/>
    </location>
    <ligand>
        <name>heme</name>
        <dbReference type="ChEBI" id="CHEBI:30413"/>
        <label>2</label>
    </ligand>
</feature>